<keyword evidence="2" id="KW-1185">Reference proteome</keyword>
<dbReference type="AlphaFoldDB" id="A0A918KBB7"/>
<dbReference type="EMBL" id="BMVU01000002">
    <property type="protein sequence ID" value="GGX55910.1"/>
    <property type="molecule type" value="Genomic_DNA"/>
</dbReference>
<reference evidence="1" key="1">
    <citation type="journal article" date="2014" name="Int. J. Syst. Evol. Microbiol.">
        <title>Complete genome sequence of Corynebacterium casei LMG S-19264T (=DSM 44701T), isolated from a smear-ripened cheese.</title>
        <authorList>
            <consortium name="US DOE Joint Genome Institute (JGI-PGF)"/>
            <person name="Walter F."/>
            <person name="Albersmeier A."/>
            <person name="Kalinowski J."/>
            <person name="Ruckert C."/>
        </authorList>
    </citation>
    <scope>NUCLEOTIDE SEQUENCE</scope>
    <source>
        <strain evidence="1">JCM 4790</strain>
    </source>
</reference>
<comment type="caution">
    <text evidence="1">The sequence shown here is derived from an EMBL/GenBank/DDBJ whole genome shotgun (WGS) entry which is preliminary data.</text>
</comment>
<dbReference type="Proteomes" id="UP000619244">
    <property type="component" value="Unassembled WGS sequence"/>
</dbReference>
<organism evidence="1 2">
    <name type="scientific">Streptomyces minutiscleroticus</name>
    <dbReference type="NCBI Taxonomy" id="68238"/>
    <lineage>
        <taxon>Bacteria</taxon>
        <taxon>Bacillati</taxon>
        <taxon>Actinomycetota</taxon>
        <taxon>Actinomycetes</taxon>
        <taxon>Kitasatosporales</taxon>
        <taxon>Streptomycetaceae</taxon>
        <taxon>Streptomyces</taxon>
    </lineage>
</organism>
<dbReference type="RefSeq" id="WP_190188669.1">
    <property type="nucleotide sequence ID" value="NZ_BMVU01000002.1"/>
</dbReference>
<reference evidence="1" key="2">
    <citation type="submission" date="2020-09" db="EMBL/GenBank/DDBJ databases">
        <authorList>
            <person name="Sun Q."/>
            <person name="Ohkuma M."/>
        </authorList>
    </citation>
    <scope>NUCLEOTIDE SEQUENCE</scope>
    <source>
        <strain evidence="1">JCM 4790</strain>
    </source>
</reference>
<protein>
    <submittedName>
        <fullName evidence="1">Uncharacterized protein</fullName>
    </submittedName>
</protein>
<accession>A0A918KBB7</accession>
<evidence type="ECO:0000313" key="1">
    <source>
        <dbReference type="EMBL" id="GGX55910.1"/>
    </source>
</evidence>
<name>A0A918KBB7_9ACTN</name>
<proteinExistence type="predicted"/>
<evidence type="ECO:0000313" key="2">
    <source>
        <dbReference type="Proteomes" id="UP000619244"/>
    </source>
</evidence>
<gene>
    <name evidence="1" type="ORF">GCM10010358_07270</name>
</gene>
<sequence>MAVGSVPRWVRTLGPEARALPAGEWWDAVRVPLHHGRAALERLGANTGAVIEDGYGAILYWLIRPSSAPDWHLPPTHLLGPGCHVALPPAYRTSGPGLYWRIPPSARHNWTCPGKLGEALRATLP</sequence>